<dbReference type="EMBL" id="CP001344">
    <property type="protein sequence ID" value="ACL46118.1"/>
    <property type="molecule type" value="Genomic_DNA"/>
</dbReference>
<name>B8HTN7_CYAP4</name>
<keyword evidence="2" id="KW-0489">Methyltransferase</keyword>
<dbReference type="SUPFAM" id="SSF53335">
    <property type="entry name" value="S-adenosyl-L-methionine-dependent methyltransferases"/>
    <property type="match status" value="1"/>
</dbReference>
<dbReference type="GO" id="GO:0032259">
    <property type="term" value="P:methylation"/>
    <property type="evidence" value="ECO:0007669"/>
    <property type="project" value="UniProtKB-KW"/>
</dbReference>
<feature type="domain" description="Methyltransferase type 11" evidence="1">
    <location>
        <begin position="48"/>
        <end position="96"/>
    </location>
</feature>
<dbReference type="HOGENOM" id="CLU_116761_0_0_3"/>
<organism evidence="2">
    <name type="scientific">Cyanothece sp. (strain PCC 7425 / ATCC 29141)</name>
    <dbReference type="NCBI Taxonomy" id="395961"/>
    <lineage>
        <taxon>Bacteria</taxon>
        <taxon>Bacillati</taxon>
        <taxon>Cyanobacteriota</taxon>
        <taxon>Cyanophyceae</taxon>
        <taxon>Gomontiellales</taxon>
        <taxon>Cyanothecaceae</taxon>
        <taxon>Cyanothece</taxon>
    </lineage>
</organism>
<dbReference type="eggNOG" id="COG4627">
    <property type="taxonomic scope" value="Bacteria"/>
</dbReference>
<dbReference type="KEGG" id="cyn:Cyan7425_3799"/>
<dbReference type="Gene3D" id="3.40.50.150">
    <property type="entry name" value="Vaccinia Virus protein VP39"/>
    <property type="match status" value="1"/>
</dbReference>
<dbReference type="InterPro" id="IPR013216">
    <property type="entry name" value="Methyltransf_11"/>
</dbReference>
<dbReference type="GO" id="GO:0008757">
    <property type="term" value="F:S-adenosylmethionine-dependent methyltransferase activity"/>
    <property type="evidence" value="ECO:0007669"/>
    <property type="project" value="InterPro"/>
</dbReference>
<evidence type="ECO:0000259" key="1">
    <source>
        <dbReference type="Pfam" id="PF08241"/>
    </source>
</evidence>
<dbReference type="AlphaFoldDB" id="B8HTN7"/>
<keyword evidence="2" id="KW-0808">Transferase</keyword>
<gene>
    <name evidence="2" type="ordered locus">Cyan7425_3799</name>
</gene>
<dbReference type="Pfam" id="PF08241">
    <property type="entry name" value="Methyltransf_11"/>
    <property type="match status" value="1"/>
</dbReference>
<dbReference type="STRING" id="395961.Cyan7425_3799"/>
<accession>B8HTN7</accession>
<sequence length="204" mass="23851">MLEIIDKNNIIPRLSPEETHILELGCGDRKRLPNSIGVDQINYQCVDIVGDVFAVLSQIPDQSISAVYSNHFFEHVDNLSLLVDELARIIKPEGQLNVTVPHFSNPYFYSDATHRTFFGLYTFCYFAKNNLLQRKTPTYNRDIQFELSDVRLGFKSAPPFYVRHGIKLLLEQVFNLNTYMKEFYEENLCYLFPCYEVKYSLKRL</sequence>
<evidence type="ECO:0000313" key="2">
    <source>
        <dbReference type="EMBL" id="ACL46118.1"/>
    </source>
</evidence>
<reference evidence="2" key="1">
    <citation type="submission" date="2009-01" db="EMBL/GenBank/DDBJ databases">
        <title>Complete sequence of chromosome Cyanothece sp. PCC 7425.</title>
        <authorList>
            <consortium name="US DOE Joint Genome Institute"/>
            <person name="Lucas S."/>
            <person name="Copeland A."/>
            <person name="Lapidus A."/>
            <person name="Glavina del Rio T."/>
            <person name="Dalin E."/>
            <person name="Tice H."/>
            <person name="Bruce D."/>
            <person name="Goodwin L."/>
            <person name="Pitluck S."/>
            <person name="Sims D."/>
            <person name="Meineke L."/>
            <person name="Brettin T."/>
            <person name="Detter J.C."/>
            <person name="Han C."/>
            <person name="Larimer F."/>
            <person name="Land M."/>
            <person name="Hauser L."/>
            <person name="Kyrpides N."/>
            <person name="Ovchinnikova G."/>
            <person name="Liberton M."/>
            <person name="Stoeckel J."/>
            <person name="Banerjee A."/>
            <person name="Singh A."/>
            <person name="Page L."/>
            <person name="Sato H."/>
            <person name="Zhao L."/>
            <person name="Sherman L."/>
            <person name="Pakrasi H."/>
            <person name="Richardson P."/>
        </authorList>
    </citation>
    <scope>NUCLEOTIDE SEQUENCE</scope>
    <source>
        <strain evidence="2">PCC 7425</strain>
    </source>
</reference>
<dbReference type="InterPro" id="IPR029063">
    <property type="entry name" value="SAM-dependent_MTases_sf"/>
</dbReference>
<protein>
    <submittedName>
        <fullName evidence="2">Methyltransferase type 11</fullName>
    </submittedName>
</protein>
<proteinExistence type="predicted"/>